<feature type="domain" description="Serine aminopeptidase S33" evidence="1">
    <location>
        <begin position="28"/>
        <end position="261"/>
    </location>
</feature>
<dbReference type="Gene3D" id="3.40.50.1820">
    <property type="entry name" value="alpha/beta hydrolase"/>
    <property type="match status" value="1"/>
</dbReference>
<organism evidence="2 3">
    <name type="scientific">Cohnella yongneupensis</name>
    <dbReference type="NCBI Taxonomy" id="425006"/>
    <lineage>
        <taxon>Bacteria</taxon>
        <taxon>Bacillati</taxon>
        <taxon>Bacillota</taxon>
        <taxon>Bacilli</taxon>
        <taxon>Bacillales</taxon>
        <taxon>Paenibacillaceae</taxon>
        <taxon>Cohnella</taxon>
    </lineage>
</organism>
<gene>
    <name evidence="2" type="ORF">ACFPQ4_12230</name>
</gene>
<evidence type="ECO:0000313" key="2">
    <source>
        <dbReference type="EMBL" id="MFC5530195.1"/>
    </source>
</evidence>
<keyword evidence="2" id="KW-0378">Hydrolase</keyword>
<dbReference type="RefSeq" id="WP_378112135.1">
    <property type="nucleotide sequence ID" value="NZ_JBHSNC010000038.1"/>
</dbReference>
<accession>A0ABW0QZA4</accession>
<dbReference type="PANTHER" id="PTHR11614">
    <property type="entry name" value="PHOSPHOLIPASE-RELATED"/>
    <property type="match status" value="1"/>
</dbReference>
<sequence>MTFQQLSWKCTDGTDMYACAWHPEQRTSAKAVVGFVHGMGEHMGRYVHVAEMLNADGYAVIGFDQRGHGRTSGKRGHTPSYESLFEGIDRMLAEAEASYPGLPVFLLAHSMGGNVALNYMLRKQPRIAGAIVSGPWLKLAFKPPSLQVVLGRVIERFYPKYTSNRPLKAANLTSDPDMIARYVSDPLGHGQITAKFFFSMLRSGRWAIEHAGQLNVPTLIMHATADKVTSAAASKLFAERAGPSCEWIGWDGFQHELFNELRREEVFAVVRDWLARRLDVN</sequence>
<protein>
    <submittedName>
        <fullName evidence="2">Alpha/beta hydrolase</fullName>
    </submittedName>
</protein>
<dbReference type="InterPro" id="IPR051044">
    <property type="entry name" value="MAG_DAG_Lipase"/>
</dbReference>
<dbReference type="InterPro" id="IPR022742">
    <property type="entry name" value="Hydrolase_4"/>
</dbReference>
<dbReference type="PRINTS" id="PR00111">
    <property type="entry name" value="ABHYDROLASE"/>
</dbReference>
<comment type="caution">
    <text evidence="2">The sequence shown here is derived from an EMBL/GenBank/DDBJ whole genome shotgun (WGS) entry which is preliminary data.</text>
</comment>
<keyword evidence="3" id="KW-1185">Reference proteome</keyword>
<reference evidence="3" key="1">
    <citation type="journal article" date="2019" name="Int. J. Syst. Evol. Microbiol.">
        <title>The Global Catalogue of Microorganisms (GCM) 10K type strain sequencing project: providing services to taxonomists for standard genome sequencing and annotation.</title>
        <authorList>
            <consortium name="The Broad Institute Genomics Platform"/>
            <consortium name="The Broad Institute Genome Sequencing Center for Infectious Disease"/>
            <person name="Wu L."/>
            <person name="Ma J."/>
        </authorList>
    </citation>
    <scope>NUCLEOTIDE SEQUENCE [LARGE SCALE GENOMIC DNA]</scope>
    <source>
        <strain evidence="3">CGMCC 1.18578</strain>
    </source>
</reference>
<dbReference type="InterPro" id="IPR000073">
    <property type="entry name" value="AB_hydrolase_1"/>
</dbReference>
<dbReference type="EMBL" id="JBHSNC010000038">
    <property type="protein sequence ID" value="MFC5530195.1"/>
    <property type="molecule type" value="Genomic_DNA"/>
</dbReference>
<name>A0ABW0QZA4_9BACL</name>
<dbReference type="GO" id="GO:0016787">
    <property type="term" value="F:hydrolase activity"/>
    <property type="evidence" value="ECO:0007669"/>
    <property type="project" value="UniProtKB-KW"/>
</dbReference>
<evidence type="ECO:0000259" key="1">
    <source>
        <dbReference type="Pfam" id="PF12146"/>
    </source>
</evidence>
<evidence type="ECO:0000313" key="3">
    <source>
        <dbReference type="Proteomes" id="UP001596108"/>
    </source>
</evidence>
<dbReference type="InterPro" id="IPR029058">
    <property type="entry name" value="AB_hydrolase_fold"/>
</dbReference>
<dbReference type="SUPFAM" id="SSF53474">
    <property type="entry name" value="alpha/beta-Hydrolases"/>
    <property type="match status" value="1"/>
</dbReference>
<proteinExistence type="predicted"/>
<dbReference type="Pfam" id="PF12146">
    <property type="entry name" value="Hydrolase_4"/>
    <property type="match status" value="1"/>
</dbReference>
<dbReference type="Proteomes" id="UP001596108">
    <property type="component" value="Unassembled WGS sequence"/>
</dbReference>